<dbReference type="PANTHER" id="PTHR11054">
    <property type="entry name" value="6-PHOSPHOGLUCONOLACTONASE"/>
    <property type="match status" value="1"/>
</dbReference>
<dbReference type="SUPFAM" id="SSF100950">
    <property type="entry name" value="NagB/RpiA/CoA transferase-like"/>
    <property type="match status" value="1"/>
</dbReference>
<dbReference type="Pfam" id="PF01182">
    <property type="entry name" value="Glucosamine_iso"/>
    <property type="match status" value="1"/>
</dbReference>
<reference evidence="3" key="1">
    <citation type="submission" date="2017-09" db="EMBL/GenBank/DDBJ databases">
        <title>Depth-based differentiation of microbial function through sediment-hosted aquifers and enrichment of novel symbionts in the deep terrestrial subsurface.</title>
        <authorList>
            <person name="Probst A.J."/>
            <person name="Ladd B."/>
            <person name="Jarett J.K."/>
            <person name="Geller-Mcgrath D.E."/>
            <person name="Sieber C.M.K."/>
            <person name="Emerson J.B."/>
            <person name="Anantharaman K."/>
            <person name="Thomas B.C."/>
            <person name="Malmstrom R."/>
            <person name="Stieglmeier M."/>
            <person name="Klingl A."/>
            <person name="Woyke T."/>
            <person name="Ryan C.M."/>
            <person name="Banfield J.F."/>
        </authorList>
    </citation>
    <scope>NUCLEOTIDE SEQUENCE [LARGE SCALE GENOMIC DNA]</scope>
</reference>
<dbReference type="InterPro" id="IPR039104">
    <property type="entry name" value="6PGL"/>
</dbReference>
<evidence type="ECO:0000313" key="3">
    <source>
        <dbReference type="Proteomes" id="UP000231530"/>
    </source>
</evidence>
<dbReference type="GO" id="GO:0005975">
    <property type="term" value="P:carbohydrate metabolic process"/>
    <property type="evidence" value="ECO:0007669"/>
    <property type="project" value="InterPro"/>
</dbReference>
<proteinExistence type="predicted"/>
<dbReference type="InterPro" id="IPR037171">
    <property type="entry name" value="NagB/RpiA_transferase-like"/>
</dbReference>
<comment type="caution">
    <text evidence="2">The sequence shown here is derived from an EMBL/GenBank/DDBJ whole genome shotgun (WGS) entry which is preliminary data.</text>
</comment>
<dbReference type="Proteomes" id="UP000231530">
    <property type="component" value="Unassembled WGS sequence"/>
</dbReference>
<feature type="domain" description="Glucosamine/galactosamine-6-phosphate isomerase" evidence="1">
    <location>
        <begin position="25"/>
        <end position="213"/>
    </location>
</feature>
<evidence type="ECO:0000259" key="1">
    <source>
        <dbReference type="Pfam" id="PF01182"/>
    </source>
</evidence>
<name>A0A2H0TV02_9BACT</name>
<dbReference type="EMBL" id="PFBY01000047">
    <property type="protein sequence ID" value="PIR75992.1"/>
    <property type="molecule type" value="Genomic_DNA"/>
</dbReference>
<dbReference type="AlphaFoldDB" id="A0A2H0TV02"/>
<protein>
    <recommendedName>
        <fullName evidence="1">Glucosamine/galactosamine-6-phosphate isomerase domain-containing protein</fullName>
    </recommendedName>
</protein>
<dbReference type="Gene3D" id="3.40.50.1360">
    <property type="match status" value="1"/>
</dbReference>
<dbReference type="InterPro" id="IPR006148">
    <property type="entry name" value="Glc/Gal-6P_isomerase"/>
</dbReference>
<organism evidence="2 3">
    <name type="scientific">Candidatus Magasanikbacteria bacterium CG10_big_fil_rev_8_21_14_0_10_42_10</name>
    <dbReference type="NCBI Taxonomy" id="1974649"/>
    <lineage>
        <taxon>Bacteria</taxon>
        <taxon>Candidatus Magasanikiibacteriota</taxon>
    </lineage>
</organism>
<gene>
    <name evidence="2" type="ORF">COU32_04450</name>
</gene>
<sequence length="222" mass="25456">MIFQTFDTVQDFVGESVRLMLDICNGEEYRYLALAGGKTPVPVYRQFGKEIQDPSIIFLYQVDERYVPLYHVDANACMIYKQLVKEHEGAWADVYFFDTNQPIRGSLLEYRHALARVPDMRFDLMILGVGTDGHIASLFPYSSQLHDMDHTVMHTTTAHHFVHNRLTLGPQVILQAKKILVLLQGEEKQPVYVELQAPTKRSDAFPAHLVQSHPDVTVHYVI</sequence>
<evidence type="ECO:0000313" key="2">
    <source>
        <dbReference type="EMBL" id="PIR75992.1"/>
    </source>
</evidence>
<dbReference type="PANTHER" id="PTHR11054:SF0">
    <property type="entry name" value="6-PHOSPHOGLUCONOLACTONASE"/>
    <property type="match status" value="1"/>
</dbReference>
<accession>A0A2H0TV02</accession>